<dbReference type="EMBL" id="BAABKZ010000005">
    <property type="protein sequence ID" value="GAA5098173.1"/>
    <property type="molecule type" value="Genomic_DNA"/>
</dbReference>
<keyword evidence="1" id="KW-1133">Transmembrane helix</keyword>
<evidence type="ECO:0008006" key="4">
    <source>
        <dbReference type="Google" id="ProtNLM"/>
    </source>
</evidence>
<proteinExistence type="predicted"/>
<keyword evidence="3" id="KW-1185">Reference proteome</keyword>
<name>A0ABP9MKV3_9MICO</name>
<keyword evidence="1" id="KW-0812">Transmembrane</keyword>
<feature type="transmembrane region" description="Helical" evidence="1">
    <location>
        <begin position="205"/>
        <end position="228"/>
    </location>
</feature>
<feature type="transmembrane region" description="Helical" evidence="1">
    <location>
        <begin position="407"/>
        <end position="426"/>
    </location>
</feature>
<comment type="caution">
    <text evidence="2">The sequence shown here is derived from an EMBL/GenBank/DDBJ whole genome shotgun (WGS) entry which is preliminary data.</text>
</comment>
<feature type="transmembrane region" description="Helical" evidence="1">
    <location>
        <begin position="306"/>
        <end position="325"/>
    </location>
</feature>
<feature type="transmembrane region" description="Helical" evidence="1">
    <location>
        <begin position="113"/>
        <end position="132"/>
    </location>
</feature>
<gene>
    <name evidence="2" type="ORF">GCM10025760_33120</name>
</gene>
<keyword evidence="1" id="KW-0472">Membrane</keyword>
<sequence length="497" mass="50733">MSTRSEAAIRVWRARSARTAGDRGYLVYMFFMVALLVAAPVARAVWLSASSMEGAALFASPAAPAVTALVVACVWAGALLLGRERGPALRPPFLTHALATIDLPRSDTFAGPVLRAGAMVTASTTIAAAVVASSLVSRGLAEPLHALAFTAVGAAVGIITTAFWLIGQAFSRAAIPLALGSLALGAATATFPSTRPFSPWGGVALAYPGVGSMSAAATVCALAIALAASLPTVMNRLSHAELAAQAARWDSVTIHAAGMDFSTAAAIYQGRPHRGRRLRAVRPMNRLSVTFFIRDAVGATRTPGRLIAGILALIGAGALIVLAFAPTAPSLLLGAGAGVLLFTGLGPLTDGLRHAAYVASDLPLYGISDAHLLTNHLLFPVTMTAIVLVATVLVCAATTGIAVIPPLLSALTLGLLTLVARVSNALKGPLQPALLAPIPTPMGDLGAAIRLIWALDALLVAAMAGVSATLILHTPVLLVGIASAMLAVAVHRWHRRG</sequence>
<feature type="transmembrane region" description="Helical" evidence="1">
    <location>
        <begin position="470"/>
        <end position="490"/>
    </location>
</feature>
<feature type="transmembrane region" description="Helical" evidence="1">
    <location>
        <begin position="173"/>
        <end position="193"/>
    </location>
</feature>
<accession>A0ABP9MKV3</accession>
<dbReference type="Proteomes" id="UP001501407">
    <property type="component" value="Unassembled WGS sequence"/>
</dbReference>
<reference evidence="3" key="1">
    <citation type="journal article" date="2019" name="Int. J. Syst. Evol. Microbiol.">
        <title>The Global Catalogue of Microorganisms (GCM) 10K type strain sequencing project: providing services to taxonomists for standard genome sequencing and annotation.</title>
        <authorList>
            <consortium name="The Broad Institute Genomics Platform"/>
            <consortium name="The Broad Institute Genome Sequencing Center for Infectious Disease"/>
            <person name="Wu L."/>
            <person name="Ma J."/>
        </authorList>
    </citation>
    <scope>NUCLEOTIDE SEQUENCE [LARGE SCALE GENOMIC DNA]</scope>
    <source>
        <strain evidence="3">JCM 18959</strain>
    </source>
</reference>
<feature type="transmembrane region" description="Helical" evidence="1">
    <location>
        <begin position="25"/>
        <end position="46"/>
    </location>
</feature>
<evidence type="ECO:0000313" key="2">
    <source>
        <dbReference type="EMBL" id="GAA5098173.1"/>
    </source>
</evidence>
<feature type="transmembrane region" description="Helical" evidence="1">
    <location>
        <begin position="331"/>
        <end position="348"/>
    </location>
</feature>
<evidence type="ECO:0000313" key="3">
    <source>
        <dbReference type="Proteomes" id="UP001501407"/>
    </source>
</evidence>
<dbReference type="RefSeq" id="WP_194415507.1">
    <property type="nucleotide sequence ID" value="NZ_BAABKZ010000005.1"/>
</dbReference>
<organism evidence="2 3">
    <name type="scientific">Microbacterium yannicii</name>
    <dbReference type="NCBI Taxonomy" id="671622"/>
    <lineage>
        <taxon>Bacteria</taxon>
        <taxon>Bacillati</taxon>
        <taxon>Actinomycetota</taxon>
        <taxon>Actinomycetes</taxon>
        <taxon>Micrococcales</taxon>
        <taxon>Microbacteriaceae</taxon>
        <taxon>Microbacterium</taxon>
    </lineage>
</organism>
<feature type="transmembrane region" description="Helical" evidence="1">
    <location>
        <begin position="58"/>
        <end position="81"/>
    </location>
</feature>
<evidence type="ECO:0000256" key="1">
    <source>
        <dbReference type="SAM" id="Phobius"/>
    </source>
</evidence>
<feature type="transmembrane region" description="Helical" evidence="1">
    <location>
        <begin position="144"/>
        <end position="166"/>
    </location>
</feature>
<protein>
    <recommendedName>
        <fullName evidence="4">ABC transporter permease</fullName>
    </recommendedName>
</protein>
<feature type="transmembrane region" description="Helical" evidence="1">
    <location>
        <begin position="377"/>
        <end position="401"/>
    </location>
</feature>